<dbReference type="CDD" id="cd00657">
    <property type="entry name" value="Ferritin_like"/>
    <property type="match status" value="1"/>
</dbReference>
<name>A0A162N3Z7_9FIRM</name>
<protein>
    <recommendedName>
        <fullName evidence="3">Coat F domain-containing protein</fullName>
    </recommendedName>
</protein>
<evidence type="ECO:0000313" key="1">
    <source>
        <dbReference type="EMBL" id="KYO69178.1"/>
    </source>
</evidence>
<reference evidence="1 2" key="1">
    <citation type="submission" date="2015-12" db="EMBL/GenBank/DDBJ databases">
        <title>Draft genome of Thermovenabulum gondwanense isolated from a red thermophilic microbial mat colonisisng an outflow channel of a bore well.</title>
        <authorList>
            <person name="Patel B.K."/>
        </authorList>
    </citation>
    <scope>NUCLEOTIDE SEQUENCE [LARGE SCALE GENOMIC DNA]</scope>
    <source>
        <strain evidence="1 2">R270</strain>
    </source>
</reference>
<dbReference type="OrthoDB" id="1685263at2"/>
<evidence type="ECO:0008006" key="3">
    <source>
        <dbReference type="Google" id="ProtNLM"/>
    </source>
</evidence>
<organism evidence="1 2">
    <name type="scientific">Thermovenabulum gondwanense</name>
    <dbReference type="NCBI Taxonomy" id="520767"/>
    <lineage>
        <taxon>Bacteria</taxon>
        <taxon>Bacillati</taxon>
        <taxon>Bacillota</taxon>
        <taxon>Clostridia</taxon>
        <taxon>Thermosediminibacterales</taxon>
        <taxon>Thermosediminibacteraceae</taxon>
        <taxon>Thermovenabulum</taxon>
    </lineage>
</organism>
<dbReference type="InterPro" id="IPR009078">
    <property type="entry name" value="Ferritin-like_SF"/>
</dbReference>
<dbReference type="EMBL" id="LOHZ01000014">
    <property type="protein sequence ID" value="KYO69178.1"/>
    <property type="molecule type" value="Genomic_DNA"/>
</dbReference>
<dbReference type="SUPFAM" id="SSF47240">
    <property type="entry name" value="Ferritin-like"/>
    <property type="match status" value="1"/>
</dbReference>
<dbReference type="STRING" id="520767.ATZ99_00510"/>
<gene>
    <name evidence="1" type="ORF">ATZ99_00510</name>
</gene>
<dbReference type="InterPro" id="IPR012851">
    <property type="entry name" value="Spore_coat_CotF-like"/>
</dbReference>
<proteinExistence type="predicted"/>
<accession>A0A162N3Z7</accession>
<comment type="caution">
    <text evidence="1">The sequence shown here is derived from an EMBL/GenBank/DDBJ whole genome shotgun (WGS) entry which is preliminary data.</text>
</comment>
<sequence>MQHQGQTTGFASDKDILQDLLMTEKHVSGMYDTAIMECANEALRNTLKQIQDDEQNHAKMIFDLMNKKGWYKVQ</sequence>
<evidence type="ECO:0000313" key="2">
    <source>
        <dbReference type="Proteomes" id="UP000075737"/>
    </source>
</evidence>
<keyword evidence="2" id="KW-1185">Reference proteome</keyword>
<dbReference type="Proteomes" id="UP000075737">
    <property type="component" value="Unassembled WGS sequence"/>
</dbReference>
<dbReference type="Gene3D" id="1.20.1260.10">
    <property type="match status" value="1"/>
</dbReference>
<dbReference type="RefSeq" id="WP_068747253.1">
    <property type="nucleotide sequence ID" value="NZ_LOHZ01000014.1"/>
</dbReference>
<dbReference type="AlphaFoldDB" id="A0A162N3Z7"/>
<dbReference type="Pfam" id="PF07875">
    <property type="entry name" value="Coat_F"/>
    <property type="match status" value="1"/>
</dbReference>
<dbReference type="InterPro" id="IPR012347">
    <property type="entry name" value="Ferritin-like"/>
</dbReference>